<feature type="transmembrane region" description="Helical" evidence="1">
    <location>
        <begin position="12"/>
        <end position="33"/>
    </location>
</feature>
<evidence type="ECO:0000313" key="2">
    <source>
        <dbReference type="EMBL" id="RXJ04402.1"/>
    </source>
</evidence>
<gene>
    <name evidence="2" type="ORF">DS745_03180</name>
</gene>
<feature type="transmembrane region" description="Helical" evidence="1">
    <location>
        <begin position="39"/>
        <end position="64"/>
    </location>
</feature>
<dbReference type="RefSeq" id="WP_129076747.1">
    <property type="nucleotide sequence ID" value="NZ_QOUX01000001.1"/>
</dbReference>
<proteinExistence type="predicted"/>
<feature type="transmembrane region" description="Helical" evidence="1">
    <location>
        <begin position="118"/>
        <end position="137"/>
    </location>
</feature>
<dbReference type="EMBL" id="QOUX01000001">
    <property type="protein sequence ID" value="RXJ04402.1"/>
    <property type="molecule type" value="Genomic_DNA"/>
</dbReference>
<dbReference type="AlphaFoldDB" id="A0A4Q0VYB4"/>
<organism evidence="2 3">
    <name type="scientific">Anaerobacillus alkaliphilus</name>
    <dbReference type="NCBI Taxonomy" id="1548597"/>
    <lineage>
        <taxon>Bacteria</taxon>
        <taxon>Bacillati</taxon>
        <taxon>Bacillota</taxon>
        <taxon>Bacilli</taxon>
        <taxon>Bacillales</taxon>
        <taxon>Bacillaceae</taxon>
        <taxon>Anaerobacillus</taxon>
    </lineage>
</organism>
<keyword evidence="1" id="KW-0812">Transmembrane</keyword>
<feature type="transmembrane region" description="Helical" evidence="1">
    <location>
        <begin position="94"/>
        <end position="112"/>
    </location>
</feature>
<accession>A0A4Q0VYB4</accession>
<dbReference type="Proteomes" id="UP000290649">
    <property type="component" value="Unassembled WGS sequence"/>
</dbReference>
<keyword evidence="1" id="KW-1133">Transmembrane helix</keyword>
<keyword evidence="1" id="KW-0472">Membrane</keyword>
<comment type="caution">
    <text evidence="2">The sequence shown here is derived from an EMBL/GenBank/DDBJ whole genome shotgun (WGS) entry which is preliminary data.</text>
</comment>
<protein>
    <submittedName>
        <fullName evidence="2">General stress protein</fullName>
    </submittedName>
</protein>
<evidence type="ECO:0000313" key="3">
    <source>
        <dbReference type="Proteomes" id="UP000290649"/>
    </source>
</evidence>
<name>A0A4Q0VYB4_9BACI</name>
<reference evidence="2 3" key="1">
    <citation type="journal article" date="2019" name="Int. J. Syst. Evol. Microbiol.">
        <title>Anaerobacillus alkaliphilus sp. nov., a novel alkaliphilic and moderately halophilic bacterium.</title>
        <authorList>
            <person name="Borsodi A.K."/>
            <person name="Aszalos J.M."/>
            <person name="Bihari P."/>
            <person name="Nagy I."/>
            <person name="Schumann P."/>
            <person name="Sproer C."/>
            <person name="Kovacs A.L."/>
            <person name="Boka K."/>
            <person name="Dobosy P."/>
            <person name="Ovari M."/>
            <person name="Szili-Kovacs T."/>
            <person name="Toth E."/>
        </authorList>
    </citation>
    <scope>NUCLEOTIDE SEQUENCE [LARGE SCALE GENOMIC DNA]</scope>
    <source>
        <strain evidence="2 3">B16-10</strain>
    </source>
</reference>
<dbReference type="OrthoDB" id="4826010at2"/>
<keyword evidence="3" id="KW-1185">Reference proteome</keyword>
<evidence type="ECO:0000256" key="1">
    <source>
        <dbReference type="SAM" id="Phobius"/>
    </source>
</evidence>
<sequence length="174" mass="21219">MRSRLEKRFTFLYTGEAAAMVVFIFVSFLWHLSFPGLGLFYLFSFWVSFLLLLFLLMQGSYYWYSKRRRLKKEGTSITPDRVVQYLWRMKRWNVIWIWIAPLSFFIDVYIWYPSLPLGMAIALFIYIFSILEYINYFHLQLSYDNVSDIKYLAKTRRLKQACISKDFVRKRLNR</sequence>